<organism evidence="5 6">
    <name type="scientific">Roseateles aquatilis</name>
    <dbReference type="NCBI Taxonomy" id="431061"/>
    <lineage>
        <taxon>Bacteria</taxon>
        <taxon>Pseudomonadati</taxon>
        <taxon>Pseudomonadota</taxon>
        <taxon>Betaproteobacteria</taxon>
        <taxon>Burkholderiales</taxon>
        <taxon>Sphaerotilaceae</taxon>
        <taxon>Roseateles</taxon>
    </lineage>
</organism>
<proteinExistence type="predicted"/>
<feature type="domain" description="HAMP" evidence="3">
    <location>
        <begin position="226"/>
        <end position="277"/>
    </location>
</feature>
<dbReference type="Pfam" id="PF00990">
    <property type="entry name" value="GGDEF"/>
    <property type="match status" value="1"/>
</dbReference>
<feature type="transmembrane region" description="Helical" evidence="1">
    <location>
        <begin position="62"/>
        <end position="85"/>
    </location>
</feature>
<evidence type="ECO:0000313" key="5">
    <source>
        <dbReference type="EMBL" id="OWQ93434.1"/>
    </source>
</evidence>
<dbReference type="Gene3D" id="3.30.70.270">
    <property type="match status" value="1"/>
</dbReference>
<dbReference type="InterPro" id="IPR003660">
    <property type="entry name" value="HAMP_dom"/>
</dbReference>
<dbReference type="EMBL" id="NIOF01000001">
    <property type="protein sequence ID" value="OWQ93434.1"/>
    <property type="molecule type" value="Genomic_DNA"/>
</dbReference>
<keyword evidence="6" id="KW-1185">Reference proteome</keyword>
<dbReference type="InterPro" id="IPR029787">
    <property type="entry name" value="Nucleotide_cyclase"/>
</dbReference>
<keyword evidence="1" id="KW-1133">Transmembrane helix</keyword>
<keyword evidence="1" id="KW-0812">Transmembrane</keyword>
<dbReference type="InterPro" id="IPR001633">
    <property type="entry name" value="EAL_dom"/>
</dbReference>
<dbReference type="InterPro" id="IPR035919">
    <property type="entry name" value="EAL_sf"/>
</dbReference>
<dbReference type="SUPFAM" id="SSF141868">
    <property type="entry name" value="EAL domain-like"/>
    <property type="match status" value="1"/>
</dbReference>
<feature type="domain" description="GGDEF" evidence="4">
    <location>
        <begin position="319"/>
        <end position="447"/>
    </location>
</feature>
<dbReference type="SMART" id="SM00267">
    <property type="entry name" value="GGDEF"/>
    <property type="match status" value="1"/>
</dbReference>
<evidence type="ECO:0000259" key="3">
    <source>
        <dbReference type="PROSITE" id="PS50885"/>
    </source>
</evidence>
<dbReference type="Gene3D" id="3.30.110.200">
    <property type="match status" value="1"/>
</dbReference>
<dbReference type="Gene3D" id="3.20.20.450">
    <property type="entry name" value="EAL domain"/>
    <property type="match status" value="1"/>
</dbReference>
<reference evidence="5 6" key="1">
    <citation type="journal article" date="2008" name="Int. J. Syst. Evol. Microbiol.">
        <title>Description of Roseateles aquatilis sp. nov. and Roseateles terrae sp. nov., in the class Betaproteobacteria, and emended description of the genus Roseateles.</title>
        <authorList>
            <person name="Gomila M."/>
            <person name="Bowien B."/>
            <person name="Falsen E."/>
            <person name="Moore E.R."/>
            <person name="Lalucat J."/>
        </authorList>
    </citation>
    <scope>NUCLEOTIDE SEQUENCE [LARGE SCALE GENOMIC DNA]</scope>
    <source>
        <strain evidence="5 6">CCUG 48205</strain>
    </source>
</reference>
<dbReference type="Proteomes" id="UP000197468">
    <property type="component" value="Unassembled WGS sequence"/>
</dbReference>
<dbReference type="GO" id="GO:0071111">
    <property type="term" value="F:cyclic-guanylate-specific phosphodiesterase activity"/>
    <property type="evidence" value="ECO:0007669"/>
    <property type="project" value="InterPro"/>
</dbReference>
<sequence>MARACGRVSAPRPRATRWCACRCGATCWRRRRRRASDAIGCRRRGRENGQRRIHDMSLIRQIWCLVLGAVLASALGGVAVSAWSLRDLLQTQAQLKNADNASALALALSQQKGDAELMSLLISAQFDAGAYESVRWRDAKGAQVFERHLETPQAPRAPGWFAALLPLDVAPGVAKVSDGWKSIGEVELRGQTGYVHEALWRSTLSTASWLLLVGVLTGVAAAAVLSRVRRPLDTAVQQAEGVSQGRFETVLEPRVPEMRKLTSAMNTMVLRTRQMFEAQAEQLRTLHHQLLCDELTGLSHRRQFVAELSSALERDDGPLRAGLVLLRLKDLQGLNQRLGHGATDQALMAIAQALRVYPEQVRGCLAGRLNGSDFALWLPAPGVVGDTAHALAEALRAGLQNLGPGVGVAMGAVELMRDQPMGAWFAAADAALARAELGEGVVLELREAPPSEEVAQGERAWRALISDALQQQRSRLLEFPLIGRDRQVLHLECPLQLKLNPVGDFEPAARWLPLALRHRLSAEADLQALALALQASQQDHRARCVNVAPASLNDGSFIARARELVQAAPAAVRRLIGLELAEPAAVQHFEALQELGRQLRPLGVQLGLEHAGAGLAQIDRLFQAGLDYVKLDSAVVSGVSADVSRAAFVRSLVVMLRSLALKVYAEGVTDALDAQALWDCELDGITGPWASAQGIKP</sequence>
<dbReference type="PROSITE" id="PS50883">
    <property type="entry name" value="EAL"/>
    <property type="match status" value="1"/>
</dbReference>
<feature type="domain" description="EAL" evidence="2">
    <location>
        <begin position="458"/>
        <end position="697"/>
    </location>
</feature>
<dbReference type="CDD" id="cd01948">
    <property type="entry name" value="EAL"/>
    <property type="match status" value="1"/>
</dbReference>
<dbReference type="PROSITE" id="PS50885">
    <property type="entry name" value="HAMP"/>
    <property type="match status" value="1"/>
</dbReference>
<dbReference type="GO" id="GO:0016020">
    <property type="term" value="C:membrane"/>
    <property type="evidence" value="ECO:0007669"/>
    <property type="project" value="InterPro"/>
</dbReference>
<keyword evidence="1" id="KW-0472">Membrane</keyword>
<dbReference type="SUPFAM" id="SSF55073">
    <property type="entry name" value="Nucleotide cyclase"/>
    <property type="match status" value="1"/>
</dbReference>
<comment type="caution">
    <text evidence="5">The sequence shown here is derived from an EMBL/GenBank/DDBJ whole genome shotgun (WGS) entry which is preliminary data.</text>
</comment>
<protein>
    <recommendedName>
        <fullName evidence="7">GGDEF domain-containing protein</fullName>
    </recommendedName>
</protein>
<dbReference type="Pfam" id="PF16448">
    <property type="entry name" value="LapD_MoxY_N"/>
    <property type="match status" value="1"/>
</dbReference>
<evidence type="ECO:0000259" key="2">
    <source>
        <dbReference type="PROSITE" id="PS50883"/>
    </source>
</evidence>
<dbReference type="PANTHER" id="PTHR33121">
    <property type="entry name" value="CYCLIC DI-GMP PHOSPHODIESTERASE PDEF"/>
    <property type="match status" value="1"/>
</dbReference>
<dbReference type="AlphaFoldDB" id="A0A246JLA7"/>
<dbReference type="PANTHER" id="PTHR33121:SF23">
    <property type="entry name" value="CYCLIC DI-GMP PHOSPHODIESTERASE PDEB"/>
    <property type="match status" value="1"/>
</dbReference>
<dbReference type="Pfam" id="PF00563">
    <property type="entry name" value="EAL"/>
    <property type="match status" value="1"/>
</dbReference>
<evidence type="ECO:0000313" key="6">
    <source>
        <dbReference type="Proteomes" id="UP000197468"/>
    </source>
</evidence>
<evidence type="ECO:0000259" key="4">
    <source>
        <dbReference type="PROSITE" id="PS50887"/>
    </source>
</evidence>
<dbReference type="PROSITE" id="PS50887">
    <property type="entry name" value="GGDEF"/>
    <property type="match status" value="1"/>
</dbReference>
<evidence type="ECO:0008006" key="7">
    <source>
        <dbReference type="Google" id="ProtNLM"/>
    </source>
</evidence>
<gene>
    <name evidence="5" type="ORF">CDN99_02885</name>
</gene>
<dbReference type="InterPro" id="IPR043128">
    <property type="entry name" value="Rev_trsase/Diguanyl_cyclase"/>
</dbReference>
<name>A0A246JLA7_9BURK</name>
<accession>A0A246JLA7</accession>
<dbReference type="InterPro" id="IPR042461">
    <property type="entry name" value="LapD_MoxY_peri_C"/>
</dbReference>
<dbReference type="GO" id="GO:0007165">
    <property type="term" value="P:signal transduction"/>
    <property type="evidence" value="ECO:0007669"/>
    <property type="project" value="InterPro"/>
</dbReference>
<evidence type="ECO:0000256" key="1">
    <source>
        <dbReference type="SAM" id="Phobius"/>
    </source>
</evidence>
<dbReference type="SMART" id="SM00052">
    <property type="entry name" value="EAL"/>
    <property type="match status" value="1"/>
</dbReference>
<dbReference type="InterPro" id="IPR050706">
    <property type="entry name" value="Cyclic-di-GMP_PDE-like"/>
</dbReference>
<dbReference type="SMART" id="SM00304">
    <property type="entry name" value="HAMP"/>
    <property type="match status" value="1"/>
</dbReference>
<dbReference type="InterPro" id="IPR000160">
    <property type="entry name" value="GGDEF_dom"/>
</dbReference>
<dbReference type="Gene3D" id="6.20.270.20">
    <property type="entry name" value="LapD/MoxY periplasmic domain"/>
    <property type="match status" value="1"/>
</dbReference>
<dbReference type="InterPro" id="IPR032244">
    <property type="entry name" value="LapD_MoxY_N"/>
</dbReference>